<reference evidence="1 2" key="1">
    <citation type="submission" date="2017-07" db="EMBL/GenBank/DDBJ databases">
        <title>Genome Sequence of Sulfitobacter pseudonitzschiae Strain SMR1 Isolated from a culture of the Diatom Skeletonema marinoi.</title>
        <authorList>
            <person name="Topel M."/>
            <person name="Pinder M.I.M."/>
            <person name="Johansson O.N."/>
            <person name="Kourtchenko O."/>
            <person name="Godhe A."/>
            <person name="Clarke A.K."/>
        </authorList>
    </citation>
    <scope>NUCLEOTIDE SEQUENCE [LARGE SCALE GENOMIC DNA]</scope>
    <source>
        <strain evidence="1 2">SMR1</strain>
    </source>
</reference>
<dbReference type="Proteomes" id="UP000199754">
    <property type="component" value="Chromosome"/>
</dbReference>
<gene>
    <name evidence="1" type="primary">csgA</name>
    <name evidence="1" type="ORF">SULPSESMR1_00077</name>
</gene>
<name>A0A221JW00_9RHOB</name>
<dbReference type="InterPro" id="IPR036291">
    <property type="entry name" value="NAD(P)-bd_dom_sf"/>
</dbReference>
<dbReference type="EMBL" id="CP022415">
    <property type="protein sequence ID" value="ASM70918.1"/>
    <property type="molecule type" value="Genomic_DNA"/>
</dbReference>
<organism evidence="1 2">
    <name type="scientific">Pseudosulfitobacter pseudonitzschiae</name>
    <dbReference type="NCBI Taxonomy" id="1402135"/>
    <lineage>
        <taxon>Bacteria</taxon>
        <taxon>Pseudomonadati</taxon>
        <taxon>Pseudomonadota</taxon>
        <taxon>Alphaproteobacteria</taxon>
        <taxon>Rhodobacterales</taxon>
        <taxon>Roseobacteraceae</taxon>
        <taxon>Pseudosulfitobacter</taxon>
    </lineage>
</organism>
<evidence type="ECO:0000313" key="2">
    <source>
        <dbReference type="Proteomes" id="UP000199754"/>
    </source>
</evidence>
<sequence length="230" mass="23611">MDGGARGANSGVMANVLVLGASGGIGSALQAAHAGRGDAVTALSRSGDGFDVTDPASVDGALAGLGPFDRVIVATGALEIAGAEPEKTIRAVTAKAMADQYAVNAIGPALVLAHAHDLLKPDGVFAVLSARVGSIGDNRIGGWISYRSAKAAVNQIVHTAAIELARTHRHAAVVVLHPGTVATPFTEKYLGRHPSVPPEKAAINLLMVMDGMTRDHTGRFFDWAGKEVPW</sequence>
<dbReference type="PRINTS" id="PR00081">
    <property type="entry name" value="GDHRDH"/>
</dbReference>
<dbReference type="InterPro" id="IPR051468">
    <property type="entry name" value="Fungal_SecMetab_SDRs"/>
</dbReference>
<dbReference type="InterPro" id="IPR002347">
    <property type="entry name" value="SDR_fam"/>
</dbReference>
<accession>A0A221JW00</accession>
<dbReference type="Gene3D" id="3.40.50.720">
    <property type="entry name" value="NAD(P)-binding Rossmann-like Domain"/>
    <property type="match status" value="1"/>
</dbReference>
<dbReference type="STRING" id="1402135.SAMN05444149_102127"/>
<keyword evidence="2" id="KW-1185">Reference proteome</keyword>
<dbReference type="KEGG" id="spse:SULPSESMR1_00077"/>
<protein>
    <submittedName>
        <fullName evidence="1">C-factor</fullName>
    </submittedName>
</protein>
<dbReference type="AlphaFoldDB" id="A0A221JW00"/>
<dbReference type="Pfam" id="PF13561">
    <property type="entry name" value="adh_short_C2"/>
    <property type="match status" value="1"/>
</dbReference>
<proteinExistence type="predicted"/>
<dbReference type="GO" id="GO:0016491">
    <property type="term" value="F:oxidoreductase activity"/>
    <property type="evidence" value="ECO:0007669"/>
    <property type="project" value="TreeGrafter"/>
</dbReference>
<dbReference type="SUPFAM" id="SSF51735">
    <property type="entry name" value="NAD(P)-binding Rossmann-fold domains"/>
    <property type="match status" value="1"/>
</dbReference>
<evidence type="ECO:0000313" key="1">
    <source>
        <dbReference type="EMBL" id="ASM70918.1"/>
    </source>
</evidence>
<dbReference type="PANTHER" id="PTHR43544:SF12">
    <property type="entry name" value="NAD(P)-BINDING ROSSMANN-FOLD SUPERFAMILY PROTEIN"/>
    <property type="match status" value="1"/>
</dbReference>
<dbReference type="PANTHER" id="PTHR43544">
    <property type="entry name" value="SHORT-CHAIN DEHYDROGENASE/REDUCTASE"/>
    <property type="match status" value="1"/>
</dbReference>
<dbReference type="GO" id="GO:0005737">
    <property type="term" value="C:cytoplasm"/>
    <property type="evidence" value="ECO:0007669"/>
    <property type="project" value="TreeGrafter"/>
</dbReference>